<dbReference type="Gene3D" id="3.40.190.10">
    <property type="entry name" value="Periplasmic binding protein-like II"/>
    <property type="match status" value="2"/>
</dbReference>
<dbReference type="EMBL" id="JAGSXH010000078">
    <property type="protein sequence ID" value="MBS2965313.1"/>
    <property type="molecule type" value="Genomic_DNA"/>
</dbReference>
<evidence type="ECO:0000313" key="5">
    <source>
        <dbReference type="EMBL" id="MBS2965313.1"/>
    </source>
</evidence>
<evidence type="ECO:0000256" key="2">
    <source>
        <dbReference type="ARBA" id="ARBA00010742"/>
    </source>
</evidence>
<sequence>MFQPSQPARRSRPRSGIVVGLAAALLAATATACGGSSNGLGSPDQSNLRVGLIDSLGAVPFEIGNAGDTHAFTDAGLSITVQKFTSQTDELAALSSGKIDIAYGEYAQFLNSTSTLATSDNIRVVSEAYDAAPGTIALLTRRGYVLPEWGPGAGAAFNCNGSISIVVPSNKSTEYLALSAWLSSLGSPLPGNCPAIQQNANPAQAIGAVASGQATATVLQEPYVTAAQVNPGLQMSQDLATGNASAMPVDGYFATKAFTRQYPHTTAIFAAVMAKLQASGGQRVVVETALRDSHAVDTRVIASMELGTYPSVVLQAKLDIVLRLMSDAGTANGILDSAKLTNLSGT</sequence>
<evidence type="ECO:0000256" key="4">
    <source>
        <dbReference type="SAM" id="SignalP"/>
    </source>
</evidence>
<gene>
    <name evidence="5" type="ORF">KGA66_19845</name>
</gene>
<proteinExistence type="inferred from homology"/>
<dbReference type="PANTHER" id="PTHR30024:SF47">
    <property type="entry name" value="TAURINE-BINDING PERIPLASMIC PROTEIN"/>
    <property type="match status" value="1"/>
</dbReference>
<reference evidence="5" key="1">
    <citation type="submission" date="2021-04" db="EMBL/GenBank/DDBJ databases">
        <title>Genome based classification of Actinospica acidithermotolerans sp. nov., an actinobacterium isolated from an Indonesian hot spring.</title>
        <authorList>
            <person name="Kusuma A.B."/>
            <person name="Putra K.E."/>
            <person name="Nafisah S."/>
            <person name="Loh J."/>
            <person name="Nouioui I."/>
            <person name="Goodfellow M."/>
        </authorList>
    </citation>
    <scope>NUCLEOTIDE SEQUENCE</scope>
    <source>
        <strain evidence="5">DSM 45618</strain>
    </source>
</reference>
<dbReference type="AlphaFoldDB" id="A0A8J7WPW2"/>
<dbReference type="Proteomes" id="UP000677913">
    <property type="component" value="Unassembled WGS sequence"/>
</dbReference>
<dbReference type="SUPFAM" id="SSF53850">
    <property type="entry name" value="Periplasmic binding protein-like II"/>
    <property type="match status" value="1"/>
</dbReference>
<keyword evidence="3 4" id="KW-0732">Signal</keyword>
<accession>A0A8J7WPW2</accession>
<evidence type="ECO:0000256" key="1">
    <source>
        <dbReference type="ARBA" id="ARBA00004418"/>
    </source>
</evidence>
<keyword evidence="6" id="KW-1185">Reference proteome</keyword>
<protein>
    <submittedName>
        <fullName evidence="5">ABC transporter substrate-binding protein</fullName>
    </submittedName>
</protein>
<dbReference type="RefSeq" id="WP_211469672.1">
    <property type="nucleotide sequence ID" value="NZ_JAGSXH010000078.1"/>
</dbReference>
<evidence type="ECO:0000313" key="6">
    <source>
        <dbReference type="Proteomes" id="UP000677913"/>
    </source>
</evidence>
<feature type="signal peptide" evidence="4">
    <location>
        <begin position="1"/>
        <end position="32"/>
    </location>
</feature>
<organism evidence="5 6">
    <name type="scientific">Actinocrinis puniceicyclus</name>
    <dbReference type="NCBI Taxonomy" id="977794"/>
    <lineage>
        <taxon>Bacteria</taxon>
        <taxon>Bacillati</taxon>
        <taxon>Actinomycetota</taxon>
        <taxon>Actinomycetes</taxon>
        <taxon>Catenulisporales</taxon>
        <taxon>Actinospicaceae</taxon>
        <taxon>Actinocrinis</taxon>
    </lineage>
</organism>
<evidence type="ECO:0000256" key="3">
    <source>
        <dbReference type="ARBA" id="ARBA00022729"/>
    </source>
</evidence>
<dbReference type="Pfam" id="PF13379">
    <property type="entry name" value="NMT1_2"/>
    <property type="match status" value="1"/>
</dbReference>
<comment type="subcellular location">
    <subcellularLocation>
        <location evidence="1">Periplasm</location>
    </subcellularLocation>
</comment>
<comment type="caution">
    <text evidence="5">The sequence shown here is derived from an EMBL/GenBank/DDBJ whole genome shotgun (WGS) entry which is preliminary data.</text>
</comment>
<comment type="similarity">
    <text evidence="2">Belongs to the bacterial solute-binding protein SsuA/TauA family.</text>
</comment>
<dbReference type="GO" id="GO:0042597">
    <property type="term" value="C:periplasmic space"/>
    <property type="evidence" value="ECO:0007669"/>
    <property type="project" value="UniProtKB-SubCell"/>
</dbReference>
<feature type="chain" id="PRO_5035148571" evidence="4">
    <location>
        <begin position="33"/>
        <end position="346"/>
    </location>
</feature>
<dbReference type="PANTHER" id="PTHR30024">
    <property type="entry name" value="ALIPHATIC SULFONATES-BINDING PROTEIN-RELATED"/>
    <property type="match status" value="1"/>
</dbReference>
<name>A0A8J7WPW2_9ACTN</name>